<dbReference type="GO" id="GO:0008270">
    <property type="term" value="F:zinc ion binding"/>
    <property type="evidence" value="ECO:0007669"/>
    <property type="project" value="UniProtKB-KW"/>
</dbReference>
<dbReference type="FunFam" id="3.40.50.300:FF:000178">
    <property type="entry name" value="Arf-GAP with GTPase, ANK repeat and PH domain-containing protein 1"/>
    <property type="match status" value="1"/>
</dbReference>
<evidence type="ECO:0000256" key="13">
    <source>
        <dbReference type="ARBA" id="ARBA00023298"/>
    </source>
</evidence>
<feature type="domain" description="Arf-GAP" evidence="18">
    <location>
        <begin position="679"/>
        <end position="799"/>
    </location>
</feature>
<dbReference type="CDD" id="cd08836">
    <property type="entry name" value="ArfGap_AGAP"/>
    <property type="match status" value="1"/>
</dbReference>
<dbReference type="InterPro" id="IPR011993">
    <property type="entry name" value="PH-like_dom_sf"/>
</dbReference>
<protein>
    <recommendedName>
        <fullName evidence="21">Centaurin-gamma-1A</fullName>
    </recommendedName>
</protein>
<feature type="region of interest" description="Disordered" evidence="16">
    <location>
        <begin position="431"/>
        <end position="486"/>
    </location>
</feature>
<dbReference type="GO" id="GO:0005525">
    <property type="term" value="F:GTP binding"/>
    <property type="evidence" value="ECO:0007669"/>
    <property type="project" value="UniProtKB-KW"/>
</dbReference>
<dbReference type="Pfam" id="PF12796">
    <property type="entry name" value="Ank_2"/>
    <property type="match status" value="1"/>
</dbReference>
<dbReference type="Gene3D" id="2.30.29.30">
    <property type="entry name" value="Pleckstrin-homology domain (PH domain)/Phosphotyrosine-binding domain (PTB)"/>
    <property type="match status" value="1"/>
</dbReference>
<keyword evidence="13" id="KW-0472">Membrane</keyword>
<evidence type="ECO:0000256" key="15">
    <source>
        <dbReference type="PROSITE-ProRule" id="PRU00288"/>
    </source>
</evidence>
<proteinExistence type="inferred from homology"/>
<keyword evidence="9" id="KW-0862">Zinc</keyword>
<dbReference type="PROSITE" id="PS50115">
    <property type="entry name" value="ARFGAP"/>
    <property type="match status" value="1"/>
</dbReference>
<dbReference type="OMA" id="WYGANIK"/>
<keyword evidence="6" id="KW-0479">Metal-binding</keyword>
<dbReference type="GO" id="GO:0006887">
    <property type="term" value="P:exocytosis"/>
    <property type="evidence" value="ECO:0007669"/>
    <property type="project" value="UniProtKB-KW"/>
</dbReference>
<feature type="domain" description="PH" evidence="17">
    <location>
        <begin position="497"/>
        <end position="658"/>
    </location>
</feature>
<dbReference type="Pfam" id="PF00071">
    <property type="entry name" value="Ras"/>
    <property type="match status" value="1"/>
</dbReference>
<evidence type="ECO:0000256" key="8">
    <source>
        <dbReference type="ARBA" id="ARBA00022771"/>
    </source>
</evidence>
<keyword evidence="11 14" id="KW-0040">ANK repeat</keyword>
<evidence type="ECO:0000313" key="19">
    <source>
        <dbReference type="EMBL" id="KAJ6224532.1"/>
    </source>
</evidence>
<feature type="compositionally biased region" description="Polar residues" evidence="16">
    <location>
        <begin position="451"/>
        <end position="462"/>
    </location>
</feature>
<comment type="similarity">
    <text evidence="2">Belongs to the centaurin gamma-like family.</text>
</comment>
<evidence type="ECO:0000313" key="20">
    <source>
        <dbReference type="Proteomes" id="UP001142055"/>
    </source>
</evidence>
<dbReference type="Gene3D" id="1.10.220.150">
    <property type="entry name" value="Arf GTPase activating protein"/>
    <property type="match status" value="1"/>
</dbReference>
<keyword evidence="4" id="KW-0268">Exocytosis</keyword>
<dbReference type="GO" id="GO:0044218">
    <property type="term" value="C:other organism cell membrane"/>
    <property type="evidence" value="ECO:0007669"/>
    <property type="project" value="UniProtKB-KW"/>
</dbReference>
<dbReference type="SMART" id="SM00105">
    <property type="entry name" value="ArfGap"/>
    <property type="match status" value="1"/>
</dbReference>
<dbReference type="InterPro" id="IPR036770">
    <property type="entry name" value="Ankyrin_rpt-contain_sf"/>
</dbReference>
<dbReference type="SMART" id="SM00173">
    <property type="entry name" value="RAS"/>
    <property type="match status" value="1"/>
</dbReference>
<evidence type="ECO:0000256" key="7">
    <source>
        <dbReference type="ARBA" id="ARBA00022741"/>
    </source>
</evidence>
<evidence type="ECO:0000256" key="2">
    <source>
        <dbReference type="ARBA" id="ARBA00005430"/>
    </source>
</evidence>
<keyword evidence="5" id="KW-1052">Target cell membrane</keyword>
<dbReference type="GO" id="GO:0005096">
    <property type="term" value="F:GTPase activator activity"/>
    <property type="evidence" value="ECO:0007669"/>
    <property type="project" value="UniProtKB-KW"/>
</dbReference>
<dbReference type="GO" id="GO:0044231">
    <property type="term" value="C:host cell presynaptic membrane"/>
    <property type="evidence" value="ECO:0007669"/>
    <property type="project" value="UniProtKB-KW"/>
</dbReference>
<keyword evidence="3" id="KW-0343">GTPase activation</keyword>
<dbReference type="Pfam" id="PF01412">
    <property type="entry name" value="ArfGap"/>
    <property type="match status" value="1"/>
</dbReference>
<evidence type="ECO:0000256" key="9">
    <source>
        <dbReference type="ARBA" id="ARBA00022833"/>
    </source>
</evidence>
<dbReference type="InterPro" id="IPR051282">
    <property type="entry name" value="Arf-GAP_GTPase_ANK_PH"/>
</dbReference>
<evidence type="ECO:0000256" key="14">
    <source>
        <dbReference type="PROSITE-ProRule" id="PRU00023"/>
    </source>
</evidence>
<name>A0A9Q0MHJ1_BLOTA</name>
<comment type="subcellular location">
    <subcellularLocation>
        <location evidence="1">Target cell membrane</location>
    </subcellularLocation>
</comment>
<evidence type="ECO:0000256" key="1">
    <source>
        <dbReference type="ARBA" id="ARBA00004175"/>
    </source>
</evidence>
<dbReference type="SUPFAM" id="SSF52540">
    <property type="entry name" value="P-loop containing nucleoside triphosphate hydrolases"/>
    <property type="match status" value="1"/>
</dbReference>
<dbReference type="PROSITE" id="PS51421">
    <property type="entry name" value="RAS"/>
    <property type="match status" value="1"/>
</dbReference>
<dbReference type="EMBL" id="JAPWDV010000001">
    <property type="protein sequence ID" value="KAJ6224532.1"/>
    <property type="molecule type" value="Genomic_DNA"/>
</dbReference>
<dbReference type="CDD" id="cd01250">
    <property type="entry name" value="PH_AGAP"/>
    <property type="match status" value="1"/>
</dbReference>
<dbReference type="SUPFAM" id="SSF48403">
    <property type="entry name" value="Ankyrin repeat"/>
    <property type="match status" value="1"/>
</dbReference>
<evidence type="ECO:0008006" key="21">
    <source>
        <dbReference type="Google" id="ProtNLM"/>
    </source>
</evidence>
<keyword evidence="12" id="KW-0342">GTP-binding</keyword>
<evidence type="ECO:0000259" key="18">
    <source>
        <dbReference type="PROSITE" id="PS50115"/>
    </source>
</evidence>
<dbReference type="InterPro" id="IPR027417">
    <property type="entry name" value="P-loop_NTPase"/>
</dbReference>
<dbReference type="InterPro" id="IPR037278">
    <property type="entry name" value="ARFGAP/RecO"/>
</dbReference>
<evidence type="ECO:0000256" key="5">
    <source>
        <dbReference type="ARBA" id="ARBA00022537"/>
    </source>
</evidence>
<dbReference type="InterPro" id="IPR038508">
    <property type="entry name" value="ArfGAP_dom_sf"/>
</dbReference>
<keyword evidence="8 15" id="KW-0863">Zinc-finger</keyword>
<feature type="compositionally biased region" description="Polar residues" evidence="16">
    <location>
        <begin position="470"/>
        <end position="479"/>
    </location>
</feature>
<dbReference type="InterPro" id="IPR001849">
    <property type="entry name" value="PH_domain"/>
</dbReference>
<dbReference type="Proteomes" id="UP001142055">
    <property type="component" value="Chromosome 1"/>
</dbReference>
<dbReference type="PRINTS" id="PR00405">
    <property type="entry name" value="REVINTRACTNG"/>
</dbReference>
<dbReference type="Gene3D" id="1.25.40.20">
    <property type="entry name" value="Ankyrin repeat-containing domain"/>
    <property type="match status" value="1"/>
</dbReference>
<dbReference type="PROSITE" id="PS50297">
    <property type="entry name" value="ANK_REP_REGION"/>
    <property type="match status" value="2"/>
</dbReference>
<accession>A0A9Q0MHJ1</accession>
<dbReference type="GO" id="GO:0003924">
    <property type="term" value="F:GTPase activity"/>
    <property type="evidence" value="ECO:0007669"/>
    <property type="project" value="InterPro"/>
</dbReference>
<keyword evidence="13" id="KW-1053">Target membrane</keyword>
<dbReference type="PROSITE" id="PS50003">
    <property type="entry name" value="PH_DOMAIN"/>
    <property type="match status" value="1"/>
</dbReference>
<evidence type="ECO:0000259" key="17">
    <source>
        <dbReference type="PROSITE" id="PS50003"/>
    </source>
</evidence>
<dbReference type="PROSITE" id="PS51419">
    <property type="entry name" value="RAB"/>
    <property type="match status" value="1"/>
</dbReference>
<evidence type="ECO:0000256" key="10">
    <source>
        <dbReference type="ARBA" id="ARBA00023028"/>
    </source>
</evidence>
<organism evidence="19 20">
    <name type="scientific">Blomia tropicalis</name>
    <name type="common">Mite</name>
    <dbReference type="NCBI Taxonomy" id="40697"/>
    <lineage>
        <taxon>Eukaryota</taxon>
        <taxon>Metazoa</taxon>
        <taxon>Ecdysozoa</taxon>
        <taxon>Arthropoda</taxon>
        <taxon>Chelicerata</taxon>
        <taxon>Arachnida</taxon>
        <taxon>Acari</taxon>
        <taxon>Acariformes</taxon>
        <taxon>Sarcoptiformes</taxon>
        <taxon>Astigmata</taxon>
        <taxon>Glycyphagoidea</taxon>
        <taxon>Echimyopodidae</taxon>
        <taxon>Blomia</taxon>
    </lineage>
</organism>
<dbReference type="PANTHER" id="PTHR45819">
    <property type="entry name" value="CENTAURIN-GAMMA-1A"/>
    <property type="match status" value="1"/>
</dbReference>
<evidence type="ECO:0000256" key="12">
    <source>
        <dbReference type="ARBA" id="ARBA00023134"/>
    </source>
</evidence>
<keyword evidence="10" id="KW-0528">Neurotoxin</keyword>
<comment type="caution">
    <text evidence="19">The sequence shown here is derived from an EMBL/GenBank/DDBJ whole genome shotgun (WGS) entry which is preliminary data.</text>
</comment>
<dbReference type="SUPFAM" id="SSF57863">
    <property type="entry name" value="ArfGap/RecO-like zinc finger"/>
    <property type="match status" value="1"/>
</dbReference>
<dbReference type="CDD" id="cd04103">
    <property type="entry name" value="Centaurin_gamma"/>
    <property type="match status" value="1"/>
</dbReference>
<dbReference type="Gene3D" id="3.40.50.300">
    <property type="entry name" value="P-loop containing nucleotide triphosphate hydrolases"/>
    <property type="match status" value="1"/>
</dbReference>
<evidence type="ECO:0000256" key="4">
    <source>
        <dbReference type="ARBA" id="ARBA00022483"/>
    </source>
</evidence>
<evidence type="ECO:0000256" key="16">
    <source>
        <dbReference type="SAM" id="MobiDB-lite"/>
    </source>
</evidence>
<keyword evidence="20" id="KW-1185">Reference proteome</keyword>
<evidence type="ECO:0000256" key="11">
    <source>
        <dbReference type="ARBA" id="ARBA00023043"/>
    </source>
</evidence>
<dbReference type="SMART" id="SM00175">
    <property type="entry name" value="RAB"/>
    <property type="match status" value="1"/>
</dbReference>
<keyword evidence="10" id="KW-0638">Presynaptic neurotoxin</keyword>
<sequence length="952" mass="106641">MEANKIPIYSEMEGTNCSDEVRPSSSGSFGSTVTNMTHTIPFSNCYYNNSLAIRQEIQRFESVHPSIYAIYDLLEAIGSTDLQLLALQMREHIVCIEDSFVNSQEWTISRTVPDLRLGVVGTISSGKSALVHRYLTGSYLQDESPEGGRFKKEVTIDGQSHLLLIRDEGGPPEMQLSCWVDAVLFVFSLENESSFNTIYNYYLKMFHLRPNYDIPIFLIGTQDAISETNPRVIDESRARKLCSELKHCTYYETCATYGLNVEKVFQDVCHQIVMMRNLENSPNQGNNSRPSTPNNVGIYRSIANIGNVQQGQLLTNQTSTPLGNITNNKYRQPNSPLSPVPIGNNYDSSTISEQSPNHSIVELNSKTINNMTPLKANAMPTLSANNTPQTNNLIKPVIAVKPKLSSPPVVLTCSNVNTFVPIAPKRSESIKLSNENNQFKVPMAEKEPPKDQTTPAHTPSSTRKNRRKSNLFTPLSGKNKNLDEKFKNGEVGVGRTIPIKQGYLYKKSKKTLNKDWKKKYVTLTSDGYLTYHRTLHDYMDDSNGKSIPLKHTTVKIPGQKPRCGRASIAFNANNFEPDSMQTQVAKMIPITNPKIDPNNVKKRSRKLKNIGTKNNDNGEESDMNEFMIVSLENKQWHFNANSNDEREEWVSAIEQQILSSLENSQIDKSKFHNVSSADANAIHSIRTVPGNKYCVDCDAPNPDWASLNLGALICIECSGIHRKLGTHISKVRSLTLDVWPSSHVSVMLGLGNTACNKIWEFNLNAKLKPGPSTNYEEKEKYIRAKYEAKKFLAPLSDESIPMDQQIVDCVQAMDIKQLALVLAHISMNKTDLAMVFGREKKTPLHLAASRGCLEITQLLIWNNMDEKAVDADGRTALFYARISGHKEIEELLIQNGCHSTNQEISSMKGANTMTGSNNNNNIDSRSIVRRHESIPLNVRQIEMFNKLPASII</sequence>
<dbReference type="InterPro" id="IPR001806">
    <property type="entry name" value="Small_GTPase"/>
</dbReference>
<feature type="repeat" description="ANK" evidence="14">
    <location>
        <begin position="872"/>
        <end position="904"/>
    </location>
</feature>
<feature type="repeat" description="ANK" evidence="14">
    <location>
        <begin position="839"/>
        <end position="871"/>
    </location>
</feature>
<keyword evidence="10" id="KW-0800">Toxin</keyword>
<gene>
    <name evidence="19" type="ORF">RDWZM_003077</name>
</gene>
<dbReference type="PANTHER" id="PTHR45819:SF5">
    <property type="entry name" value="CENTAURIN-GAMMA-1A"/>
    <property type="match status" value="1"/>
</dbReference>
<dbReference type="AlphaFoldDB" id="A0A9Q0MHJ1"/>
<dbReference type="InterPro" id="IPR002110">
    <property type="entry name" value="Ankyrin_rpt"/>
</dbReference>
<dbReference type="SMART" id="SM00248">
    <property type="entry name" value="ANK"/>
    <property type="match status" value="2"/>
</dbReference>
<dbReference type="InterPro" id="IPR001164">
    <property type="entry name" value="ArfGAP_dom"/>
</dbReference>
<reference evidence="19" key="1">
    <citation type="submission" date="2022-12" db="EMBL/GenBank/DDBJ databases">
        <title>Genome assemblies of Blomia tropicalis.</title>
        <authorList>
            <person name="Cui Y."/>
        </authorList>
    </citation>
    <scope>NUCLEOTIDE SEQUENCE</scope>
    <source>
        <tissue evidence="19">Adult mites</tissue>
    </source>
</reference>
<dbReference type="FunFam" id="1.10.220.150:FF:000001">
    <property type="entry name" value="Arf-GAP with GTPase, ANK repeat and PH domain-containing protein 1"/>
    <property type="match status" value="1"/>
</dbReference>
<keyword evidence="7" id="KW-0547">Nucleotide-binding</keyword>
<dbReference type="SUPFAM" id="SSF50729">
    <property type="entry name" value="PH domain-like"/>
    <property type="match status" value="1"/>
</dbReference>
<dbReference type="SMART" id="SM00233">
    <property type="entry name" value="PH"/>
    <property type="match status" value="1"/>
</dbReference>
<dbReference type="PROSITE" id="PS50088">
    <property type="entry name" value="ANK_REPEAT"/>
    <property type="match status" value="2"/>
</dbReference>
<evidence type="ECO:0000256" key="3">
    <source>
        <dbReference type="ARBA" id="ARBA00022468"/>
    </source>
</evidence>
<evidence type="ECO:0000256" key="6">
    <source>
        <dbReference type="ARBA" id="ARBA00022723"/>
    </source>
</evidence>